<comment type="cofactor">
    <cofactor evidence="1 5">
        <name>FAD</name>
        <dbReference type="ChEBI" id="CHEBI:57692"/>
    </cofactor>
</comment>
<evidence type="ECO:0000313" key="10">
    <source>
        <dbReference type="Proteomes" id="UP000249218"/>
    </source>
</evidence>
<evidence type="ECO:0000256" key="3">
    <source>
        <dbReference type="ARBA" id="ARBA00022630"/>
    </source>
</evidence>
<evidence type="ECO:0000259" key="8">
    <source>
        <dbReference type="PROSITE" id="PS00624"/>
    </source>
</evidence>
<name>A0A2W1BIM1_HELAM</name>
<feature type="binding site" evidence="5">
    <location>
        <begin position="135"/>
        <end position="138"/>
    </location>
    <ligand>
        <name>FAD</name>
        <dbReference type="ChEBI" id="CHEBI:57692"/>
    </ligand>
</feature>
<keyword evidence="3 6" id="KW-0285">Flavoprotein</keyword>
<evidence type="ECO:0000256" key="4">
    <source>
        <dbReference type="ARBA" id="ARBA00022827"/>
    </source>
</evidence>
<evidence type="ECO:0000256" key="5">
    <source>
        <dbReference type="PIRSR" id="PIRSR000137-2"/>
    </source>
</evidence>
<evidence type="ECO:0000256" key="2">
    <source>
        <dbReference type="ARBA" id="ARBA00010790"/>
    </source>
</evidence>
<sequence length="611" mass="68191">MGSSTMGVAEAIASLKSRQAAFLVLRLLELTGYMFPPPAKLKNGDSFDYVIVGGGTSGSVLATRLAQQRYNVLLIEAGQDAPYETVFPSLMSYLKHSESDWAYSSENDKFSYQCHPNRNAQITIGKMLGGSGALNHMVYSRGHPQNYEDWYWITNDTNWKWRNVLPYFIKSEAIHDIRILNSTRPECFFGREGYIGVTRNDDPYTDQFLEGFEQIGKHLIDIIDGSELGFSRGLLTVHDQRRQDAGSQYLKHVTGNKYLAVAKGTLATRIIFDRNKNAVGVEVITDENEMIIINARQEIIVTAGAIKTPQLLMLSGVGPKHDITRHHIAVVADLPVGKNLQDHVGIFIPHKTNKPLIREDTDPSKYPAGLFVGYAALNETRAKHLTIPEYKAMGLVFNDLDSIVQIFCASDNNFAESTCSRLYHEANGNQVLITLLTSLYTDSRGQVQLRSGNPRDPPKIFTGAFSDNLDLELYVKYVLDYLTVEKSAAFKALNATMVDLTRPRCDRYVKGSREYWECYVLCMMVSLQHYAGTCAMGSVVDSRLRVYGVNKLRVADASIMPTLVTGNPNAAVVMIAERAADFIIEDAGAYNNVEHETIKREQIQNLPGKLV</sequence>
<dbReference type="PANTHER" id="PTHR11552">
    <property type="entry name" value="GLUCOSE-METHANOL-CHOLINE GMC OXIDOREDUCTASE"/>
    <property type="match status" value="1"/>
</dbReference>
<dbReference type="InterPro" id="IPR007867">
    <property type="entry name" value="GMC_OxRtase_C"/>
</dbReference>
<keyword evidence="4 5" id="KW-0274">FAD</keyword>
<dbReference type="AlphaFoldDB" id="A0A2W1BIM1"/>
<evidence type="ECO:0000313" key="9">
    <source>
        <dbReference type="EMBL" id="PZC71523.1"/>
    </source>
</evidence>
<organism evidence="9 10">
    <name type="scientific">Helicoverpa armigera</name>
    <name type="common">Cotton bollworm</name>
    <name type="synonym">Heliothis armigera</name>
    <dbReference type="NCBI Taxonomy" id="29058"/>
    <lineage>
        <taxon>Eukaryota</taxon>
        <taxon>Metazoa</taxon>
        <taxon>Ecdysozoa</taxon>
        <taxon>Arthropoda</taxon>
        <taxon>Hexapoda</taxon>
        <taxon>Insecta</taxon>
        <taxon>Pterygota</taxon>
        <taxon>Neoptera</taxon>
        <taxon>Endopterygota</taxon>
        <taxon>Lepidoptera</taxon>
        <taxon>Glossata</taxon>
        <taxon>Ditrysia</taxon>
        <taxon>Noctuoidea</taxon>
        <taxon>Noctuidae</taxon>
        <taxon>Heliothinae</taxon>
        <taxon>Helicoverpa</taxon>
    </lineage>
</organism>
<evidence type="ECO:0000256" key="6">
    <source>
        <dbReference type="RuleBase" id="RU003968"/>
    </source>
</evidence>
<feature type="binding site" evidence="5">
    <location>
        <begin position="56"/>
        <end position="57"/>
    </location>
    <ligand>
        <name>FAD</name>
        <dbReference type="ChEBI" id="CHEBI:57692"/>
    </ligand>
</feature>
<dbReference type="GO" id="GO:0050660">
    <property type="term" value="F:flavin adenine dinucleotide binding"/>
    <property type="evidence" value="ECO:0007669"/>
    <property type="project" value="InterPro"/>
</dbReference>
<dbReference type="InterPro" id="IPR000172">
    <property type="entry name" value="GMC_OxRdtase_N"/>
</dbReference>
<dbReference type="SUPFAM" id="SSF54373">
    <property type="entry name" value="FAD-linked reductases, C-terminal domain"/>
    <property type="match status" value="1"/>
</dbReference>
<gene>
    <name evidence="9" type="primary">HaOG213190</name>
    <name evidence="9" type="ORF">B5X24_HaOG213190</name>
</gene>
<evidence type="ECO:0000259" key="7">
    <source>
        <dbReference type="PROSITE" id="PS00623"/>
    </source>
</evidence>
<dbReference type="OrthoDB" id="269227at2759"/>
<dbReference type="Pfam" id="PF05199">
    <property type="entry name" value="GMC_oxred_C"/>
    <property type="match status" value="1"/>
</dbReference>
<dbReference type="Gene3D" id="3.30.560.10">
    <property type="entry name" value="Glucose Oxidase, domain 3"/>
    <property type="match status" value="1"/>
</dbReference>
<dbReference type="SUPFAM" id="SSF51905">
    <property type="entry name" value="FAD/NAD(P)-binding domain"/>
    <property type="match status" value="1"/>
</dbReference>
<dbReference type="EMBL" id="KZ150303">
    <property type="protein sequence ID" value="PZC71523.1"/>
    <property type="molecule type" value="Genomic_DNA"/>
</dbReference>
<dbReference type="PIRSF" id="PIRSF000137">
    <property type="entry name" value="Alcohol_oxidase"/>
    <property type="match status" value="1"/>
</dbReference>
<evidence type="ECO:0000256" key="1">
    <source>
        <dbReference type="ARBA" id="ARBA00001974"/>
    </source>
</evidence>
<accession>A0A2W1BIM1</accession>
<dbReference type="PROSITE" id="PS00624">
    <property type="entry name" value="GMC_OXRED_2"/>
    <property type="match status" value="1"/>
</dbReference>
<comment type="similarity">
    <text evidence="2 6">Belongs to the GMC oxidoreductase family.</text>
</comment>
<dbReference type="Proteomes" id="UP000249218">
    <property type="component" value="Unassembled WGS sequence"/>
</dbReference>
<dbReference type="InterPro" id="IPR012132">
    <property type="entry name" value="GMC_OxRdtase"/>
</dbReference>
<feature type="domain" description="Glucose-methanol-choline oxidoreductase N-terminal" evidence="7">
    <location>
        <begin position="125"/>
        <end position="148"/>
    </location>
</feature>
<reference evidence="9 10" key="1">
    <citation type="journal article" date="2017" name="BMC Biol.">
        <title>Genomic innovations, transcriptional plasticity and gene loss underlying the evolution and divergence of two highly polyphagous and invasive Helicoverpa pest species.</title>
        <authorList>
            <person name="Pearce S.L."/>
            <person name="Clarke D.F."/>
            <person name="East P.D."/>
            <person name="Elfekih S."/>
            <person name="Gordon K.H."/>
            <person name="Jermiin L.S."/>
            <person name="McGaughran A."/>
            <person name="Oakeshott J.G."/>
            <person name="Papanikolaou A."/>
            <person name="Perera O.P."/>
            <person name="Rane R.V."/>
            <person name="Richards S."/>
            <person name="Tay W.T."/>
            <person name="Walsh T.K."/>
            <person name="Anderson A."/>
            <person name="Anderson C.J."/>
            <person name="Asgari S."/>
            <person name="Board P.G."/>
            <person name="Bretschneider A."/>
            <person name="Campbell P.M."/>
            <person name="Chertemps T."/>
            <person name="Christeller J.T."/>
            <person name="Coppin C.W."/>
            <person name="Downes S.J."/>
            <person name="Duan G."/>
            <person name="Farnsworth C.A."/>
            <person name="Good R.T."/>
            <person name="Han L.B."/>
            <person name="Han Y.C."/>
            <person name="Hatje K."/>
            <person name="Horne I."/>
            <person name="Huang Y.P."/>
            <person name="Hughes D.S."/>
            <person name="Jacquin-Joly E."/>
            <person name="James W."/>
            <person name="Jhangiani S."/>
            <person name="Kollmar M."/>
            <person name="Kuwar S.S."/>
            <person name="Li S."/>
            <person name="Liu N.Y."/>
            <person name="Maibeche M.T."/>
            <person name="Miller J.R."/>
            <person name="Montagne N."/>
            <person name="Perry T."/>
            <person name="Qu J."/>
            <person name="Song S.V."/>
            <person name="Sutton G.G."/>
            <person name="Vogel H."/>
            <person name="Walenz B.P."/>
            <person name="Xu W."/>
            <person name="Zhang H.J."/>
            <person name="Zou Z."/>
            <person name="Batterham P."/>
            <person name="Edwards O.R."/>
            <person name="Feyereisen R."/>
            <person name="Gibbs R.A."/>
            <person name="Heckel D.G."/>
            <person name="McGrath A."/>
            <person name="Robin C."/>
            <person name="Scherer S.E."/>
            <person name="Worley K.C."/>
            <person name="Wu Y.D."/>
        </authorList>
    </citation>
    <scope>NUCLEOTIDE SEQUENCE [LARGE SCALE GENOMIC DNA]</scope>
    <source>
        <strain evidence="9">Harm_GR_Male_#8</strain>
        <tissue evidence="9">Whole organism</tissue>
    </source>
</reference>
<dbReference type="Gene3D" id="3.50.50.60">
    <property type="entry name" value="FAD/NAD(P)-binding domain"/>
    <property type="match status" value="1"/>
</dbReference>
<dbReference type="GO" id="GO:0016614">
    <property type="term" value="F:oxidoreductase activity, acting on CH-OH group of donors"/>
    <property type="evidence" value="ECO:0007669"/>
    <property type="project" value="InterPro"/>
</dbReference>
<feature type="domain" description="Glucose-methanol-choline oxidoreductase N-terminal" evidence="8">
    <location>
        <begin position="304"/>
        <end position="318"/>
    </location>
</feature>
<keyword evidence="10" id="KW-1185">Reference proteome</keyword>
<dbReference type="InterPro" id="IPR036188">
    <property type="entry name" value="FAD/NAD-bd_sf"/>
</dbReference>
<dbReference type="PROSITE" id="PS00623">
    <property type="entry name" value="GMC_OXRED_1"/>
    <property type="match status" value="1"/>
</dbReference>
<proteinExistence type="inferred from homology"/>
<dbReference type="Pfam" id="PF00732">
    <property type="entry name" value="GMC_oxred_N"/>
    <property type="match status" value="1"/>
</dbReference>
<dbReference type="PANTHER" id="PTHR11552:SF147">
    <property type="entry name" value="CHOLINE DEHYDROGENASE, MITOCHONDRIAL"/>
    <property type="match status" value="1"/>
</dbReference>
<protein>
    <recommendedName>
        <fullName evidence="7 8">Glucose-methanol-choline oxidoreductase N-terminal domain-containing protein</fullName>
    </recommendedName>
</protein>